<evidence type="ECO:0000256" key="1">
    <source>
        <dbReference type="SAM" id="Phobius"/>
    </source>
</evidence>
<reference evidence="3" key="1">
    <citation type="journal article" date="2019" name="Int. J. Syst. Evol. Microbiol.">
        <title>The Global Catalogue of Microorganisms (GCM) 10K type strain sequencing project: providing services to taxonomists for standard genome sequencing and annotation.</title>
        <authorList>
            <consortium name="The Broad Institute Genomics Platform"/>
            <consortium name="The Broad Institute Genome Sequencing Center for Infectious Disease"/>
            <person name="Wu L."/>
            <person name="Ma J."/>
        </authorList>
    </citation>
    <scope>NUCLEOTIDE SEQUENCE [LARGE SCALE GENOMIC DNA]</scope>
    <source>
        <strain evidence="3">CCUG 53903</strain>
    </source>
</reference>
<sequence length="358" mass="38672">MATERKQVGLDPSLLRTSWREGALTRIRELEVLTRWTYEQSPVKESLADINQASCEHLRRAREAVAYDRNSFRSFTGALFEAANSNCDAAEANLLRMAPDYFLLGQLPSLITHITRHLPEGDPRLQGLDQLRTDLVAKGEEACTDTARTQLVTLVRAASSEAGREHMGVRRFRNVLIVGTFCLTVIAVGIALLGLAAKDMIPLCFTPQRAQDTWLVCPMAESKIDPVRLGEAIAATTRPQDVLLVEILGVVAAAVAAAAGVQGMRARSGPVGLPVALALFKLPFGALTAFVGLLLMSGQFVPGLSALDSSAQILAWAVLFGYAQQVFTRLVDQQARIVLGRVRGARQSTQNAVSADPA</sequence>
<name>A0ABW1CRY2_9ACTN</name>
<keyword evidence="1" id="KW-0472">Membrane</keyword>
<dbReference type="Proteomes" id="UP001596058">
    <property type="component" value="Unassembled WGS sequence"/>
</dbReference>
<organism evidence="2 3">
    <name type="scientific">Nonomuraea insulae</name>
    <dbReference type="NCBI Taxonomy" id="1616787"/>
    <lineage>
        <taxon>Bacteria</taxon>
        <taxon>Bacillati</taxon>
        <taxon>Actinomycetota</taxon>
        <taxon>Actinomycetes</taxon>
        <taxon>Streptosporangiales</taxon>
        <taxon>Streptosporangiaceae</taxon>
        <taxon>Nonomuraea</taxon>
    </lineage>
</organism>
<dbReference type="EMBL" id="JBHSPA010000036">
    <property type="protein sequence ID" value="MFC5828373.1"/>
    <property type="molecule type" value="Genomic_DNA"/>
</dbReference>
<proteinExistence type="predicted"/>
<evidence type="ECO:0000313" key="3">
    <source>
        <dbReference type="Proteomes" id="UP001596058"/>
    </source>
</evidence>
<comment type="caution">
    <text evidence="2">The sequence shown here is derived from an EMBL/GenBank/DDBJ whole genome shotgun (WGS) entry which is preliminary data.</text>
</comment>
<dbReference type="RefSeq" id="WP_379517877.1">
    <property type="nucleotide sequence ID" value="NZ_JBHSPA010000036.1"/>
</dbReference>
<evidence type="ECO:0000313" key="2">
    <source>
        <dbReference type="EMBL" id="MFC5828373.1"/>
    </source>
</evidence>
<keyword evidence="1" id="KW-0812">Transmembrane</keyword>
<feature type="transmembrane region" description="Helical" evidence="1">
    <location>
        <begin position="273"/>
        <end position="301"/>
    </location>
</feature>
<keyword evidence="1" id="KW-1133">Transmembrane helix</keyword>
<gene>
    <name evidence="2" type="ORF">ACFPZ3_31270</name>
</gene>
<feature type="transmembrane region" description="Helical" evidence="1">
    <location>
        <begin position="313"/>
        <end position="331"/>
    </location>
</feature>
<accession>A0ABW1CRY2</accession>
<protein>
    <submittedName>
        <fullName evidence="2">Uncharacterized protein</fullName>
    </submittedName>
</protein>
<keyword evidence="3" id="KW-1185">Reference proteome</keyword>
<feature type="transmembrane region" description="Helical" evidence="1">
    <location>
        <begin position="174"/>
        <end position="197"/>
    </location>
</feature>
<feature type="transmembrane region" description="Helical" evidence="1">
    <location>
        <begin position="242"/>
        <end position="261"/>
    </location>
</feature>